<dbReference type="OrthoDB" id="3172332at2759"/>
<evidence type="ECO:0000256" key="6">
    <source>
        <dbReference type="ARBA" id="ARBA00023242"/>
    </source>
</evidence>
<keyword evidence="1" id="KW-0479">Metal-binding</keyword>
<dbReference type="Proteomes" id="UP000246702">
    <property type="component" value="Unassembled WGS sequence"/>
</dbReference>
<sequence length="506" mass="58064">MRRQRAFTHRSRNGCRTCRSRHIKCDEAPGACRNCTSTGRNCEGYDQHRLPVRKTLAPQASMKLVTSLPGMSSDERRCFRFFEHNTIPMLVGYAESEVWQRLVLQMSQREPAICHAVVALSAIHEKFERRGMTMKPDHHHHRFALEQYGRAMSMLRRRIQSNDPQVREIALMCCVVFVVLELLEGEYKNAFAHLQQGLTILGSQSGHTSTTECALAKAFLHLNVQRSHFGGPDVRVTLHPPKGRVAEATYERVKIRSVAEAKERIRVLMNNIFHFQSCCNLFFRGDLESDILSLSARQCKLQCQLGDYRADLEAFILSHSTRHAWTLRDIRSMDVIRVHLATLVSLLGGTLDTTEMGYDRFLPEFKRINEFCERIINSFKTEYGDISRLPGMVMDLGILPSLFWSCVKCRDSRTRRRSSQLLQVWPHREGIYDSRLISMICQGLIAIESEGQEDETGIIPQSARVQTQTVEVAEDQSHIVIRYTLSGSETWGENERERVVSFESNE</sequence>
<dbReference type="PROSITE" id="PS50048">
    <property type="entry name" value="ZN2_CY6_FUNGAL_2"/>
    <property type="match status" value="1"/>
</dbReference>
<protein>
    <recommendedName>
        <fullName evidence="7">Zn(2)-C6 fungal-type domain-containing protein</fullName>
    </recommendedName>
</protein>
<keyword evidence="6" id="KW-0539">Nucleus</keyword>
<organism evidence="8 9">
    <name type="scientific">Aspergillus sclerotioniger CBS 115572</name>
    <dbReference type="NCBI Taxonomy" id="1450535"/>
    <lineage>
        <taxon>Eukaryota</taxon>
        <taxon>Fungi</taxon>
        <taxon>Dikarya</taxon>
        <taxon>Ascomycota</taxon>
        <taxon>Pezizomycotina</taxon>
        <taxon>Eurotiomycetes</taxon>
        <taxon>Eurotiomycetidae</taxon>
        <taxon>Eurotiales</taxon>
        <taxon>Aspergillaceae</taxon>
        <taxon>Aspergillus</taxon>
        <taxon>Aspergillus subgen. Circumdati</taxon>
    </lineage>
</organism>
<evidence type="ECO:0000259" key="7">
    <source>
        <dbReference type="PROSITE" id="PS50048"/>
    </source>
</evidence>
<keyword evidence="4" id="KW-0238">DNA-binding</keyword>
<dbReference type="EMBL" id="MSFK01000019">
    <property type="protein sequence ID" value="PWY83103.1"/>
    <property type="molecule type" value="Genomic_DNA"/>
</dbReference>
<reference evidence="8 9" key="1">
    <citation type="submission" date="2016-12" db="EMBL/GenBank/DDBJ databases">
        <title>The genomes of Aspergillus section Nigri reveals drivers in fungal speciation.</title>
        <authorList>
            <consortium name="DOE Joint Genome Institute"/>
            <person name="Vesth T.C."/>
            <person name="Nybo J."/>
            <person name="Theobald S."/>
            <person name="Brandl J."/>
            <person name="Frisvad J.C."/>
            <person name="Nielsen K.F."/>
            <person name="Lyhne E.K."/>
            <person name="Kogle M.E."/>
            <person name="Kuo A."/>
            <person name="Riley R."/>
            <person name="Clum A."/>
            <person name="Nolan M."/>
            <person name="Lipzen A."/>
            <person name="Salamov A."/>
            <person name="Henrissat B."/>
            <person name="Wiebenga A."/>
            <person name="De Vries R.P."/>
            <person name="Grigoriev I.V."/>
            <person name="Mortensen U.H."/>
            <person name="Andersen M.R."/>
            <person name="Baker S.E."/>
        </authorList>
    </citation>
    <scope>NUCLEOTIDE SEQUENCE [LARGE SCALE GENOMIC DNA]</scope>
    <source>
        <strain evidence="8 9">CBS 115572</strain>
    </source>
</reference>
<dbReference type="AlphaFoldDB" id="A0A317W9S4"/>
<proteinExistence type="predicted"/>
<dbReference type="SMART" id="SM00066">
    <property type="entry name" value="GAL4"/>
    <property type="match status" value="1"/>
</dbReference>
<dbReference type="Pfam" id="PF11951">
    <property type="entry name" value="Fungal_trans_2"/>
    <property type="match status" value="1"/>
</dbReference>
<dbReference type="InterPro" id="IPR052360">
    <property type="entry name" value="Transcr_Regulatory_Proteins"/>
</dbReference>
<dbReference type="InterPro" id="IPR036864">
    <property type="entry name" value="Zn2-C6_fun-type_DNA-bd_sf"/>
</dbReference>
<dbReference type="PANTHER" id="PTHR36206:SF16">
    <property type="entry name" value="TRANSCRIPTION FACTOR DOMAIN-CONTAINING PROTEIN-RELATED"/>
    <property type="match status" value="1"/>
</dbReference>
<dbReference type="Gene3D" id="4.10.240.10">
    <property type="entry name" value="Zn(2)-C6 fungal-type DNA-binding domain"/>
    <property type="match status" value="1"/>
</dbReference>
<name>A0A317W9S4_9EURO</name>
<dbReference type="RefSeq" id="XP_025465888.1">
    <property type="nucleotide sequence ID" value="XM_025614603.1"/>
</dbReference>
<dbReference type="InterPro" id="IPR001138">
    <property type="entry name" value="Zn2Cys6_DnaBD"/>
</dbReference>
<evidence type="ECO:0000256" key="2">
    <source>
        <dbReference type="ARBA" id="ARBA00022833"/>
    </source>
</evidence>
<dbReference type="PANTHER" id="PTHR36206">
    <property type="entry name" value="ASPERCRYPTIN BIOSYNTHESIS CLUSTER-SPECIFIC TRANSCRIPTION REGULATOR ATNN-RELATED"/>
    <property type="match status" value="1"/>
</dbReference>
<dbReference type="GO" id="GO:0003677">
    <property type="term" value="F:DNA binding"/>
    <property type="evidence" value="ECO:0007669"/>
    <property type="project" value="UniProtKB-KW"/>
</dbReference>
<evidence type="ECO:0000256" key="4">
    <source>
        <dbReference type="ARBA" id="ARBA00023125"/>
    </source>
</evidence>
<evidence type="ECO:0000313" key="8">
    <source>
        <dbReference type="EMBL" id="PWY83103.1"/>
    </source>
</evidence>
<dbReference type="GO" id="GO:0009893">
    <property type="term" value="P:positive regulation of metabolic process"/>
    <property type="evidence" value="ECO:0007669"/>
    <property type="project" value="UniProtKB-ARBA"/>
</dbReference>
<dbReference type="GeneID" id="37116746"/>
<keyword evidence="2" id="KW-0862">Zinc</keyword>
<dbReference type="GO" id="GO:0000981">
    <property type="term" value="F:DNA-binding transcription factor activity, RNA polymerase II-specific"/>
    <property type="evidence" value="ECO:0007669"/>
    <property type="project" value="InterPro"/>
</dbReference>
<dbReference type="InterPro" id="IPR021858">
    <property type="entry name" value="Fun_TF"/>
</dbReference>
<dbReference type="GO" id="GO:0008270">
    <property type="term" value="F:zinc ion binding"/>
    <property type="evidence" value="ECO:0007669"/>
    <property type="project" value="InterPro"/>
</dbReference>
<evidence type="ECO:0000256" key="1">
    <source>
        <dbReference type="ARBA" id="ARBA00022723"/>
    </source>
</evidence>
<keyword evidence="9" id="KW-1185">Reference proteome</keyword>
<dbReference type="CDD" id="cd00067">
    <property type="entry name" value="GAL4"/>
    <property type="match status" value="1"/>
</dbReference>
<evidence type="ECO:0000313" key="9">
    <source>
        <dbReference type="Proteomes" id="UP000246702"/>
    </source>
</evidence>
<feature type="domain" description="Zn(2)-C6 fungal-type" evidence="7">
    <location>
        <begin position="14"/>
        <end position="42"/>
    </location>
</feature>
<keyword evidence="3" id="KW-0805">Transcription regulation</keyword>
<keyword evidence="5" id="KW-0804">Transcription</keyword>
<dbReference type="Pfam" id="PF00172">
    <property type="entry name" value="Zn_clus"/>
    <property type="match status" value="1"/>
</dbReference>
<evidence type="ECO:0000256" key="3">
    <source>
        <dbReference type="ARBA" id="ARBA00023015"/>
    </source>
</evidence>
<dbReference type="PROSITE" id="PS00463">
    <property type="entry name" value="ZN2_CY6_FUNGAL_1"/>
    <property type="match status" value="1"/>
</dbReference>
<accession>A0A317W9S4</accession>
<comment type="caution">
    <text evidence="8">The sequence shown here is derived from an EMBL/GenBank/DDBJ whole genome shotgun (WGS) entry which is preliminary data.</text>
</comment>
<gene>
    <name evidence="8" type="ORF">BO94DRAFT_567028</name>
</gene>
<dbReference type="SUPFAM" id="SSF57701">
    <property type="entry name" value="Zn2/Cys6 DNA-binding domain"/>
    <property type="match status" value="1"/>
</dbReference>
<evidence type="ECO:0000256" key="5">
    <source>
        <dbReference type="ARBA" id="ARBA00023163"/>
    </source>
</evidence>